<dbReference type="Proteomes" id="UP001164539">
    <property type="component" value="Chromosome 6"/>
</dbReference>
<name>A0ACC1Y0L1_MELAZ</name>
<evidence type="ECO:0000313" key="1">
    <source>
        <dbReference type="EMBL" id="KAJ4716926.1"/>
    </source>
</evidence>
<comment type="caution">
    <text evidence="1">The sequence shown here is derived from an EMBL/GenBank/DDBJ whole genome shotgun (WGS) entry which is preliminary data.</text>
</comment>
<evidence type="ECO:0000313" key="2">
    <source>
        <dbReference type="Proteomes" id="UP001164539"/>
    </source>
</evidence>
<protein>
    <submittedName>
        <fullName evidence="1">Beta xylosidase</fullName>
    </submittedName>
</protein>
<sequence>MASALENRVPKVSVSVLGLFFVCFVWSWRWGLAQSSPVFACDVAGNPSLASYGFCNPSLGVDVRVGDLVKRLTLQEKIGFLVNNAGSVSRLGIPKYEWWSEALHGVSYVGPGTHFSNVVPGATSFPQVILTAASFNASLFQAIGKVVSTEARAMYNVGLAGLTFWSPNINIFRDPRWGRGQETPGEDPLLASKYATGYVKGLQKSDDGDSNKLKVAACCKHYTAYDLDNWKGTDRYHFNAVVTKQDMDDTFQPPFKSCVIDGNVASVMCSYNQVNGKPTCADPDLLAGVIRGEWKLNGYIVSDCDSVDVLYNSQHYTKTPEEAAAKTILAGLDLNCGSFLGQHTEAAVKAGLVNESAIDKAISNNFATLMRLGFFDGDPTKQIYGKLGPKDVCTQQNQDLAVEAARQGIVLLKNSPGSLPLSPTAIKNLAVIGPNANVTKTMIGNYEGTPCKYTTPLVGLAAVVPTTYQAGCSNVQCGTAQVDEATKAAASADATVLVMGADQSVEAESRDRVDLLLPGQQQSLVTAVAKAAKGPVILIIMSGGGFDITFAKNEDKITSILWVGYPGEAGGAAIADVLFGKYNPSGRLPMTWYPQSYVDKVPMTNMNMRPDPSNGYPGRTYRFYTGDTVYSFGDGLSYSNFNHKIVKARKLLSVQLEESHVCYSSNCKSVDAVEPTCQNLNFNIHLRVKNNASISGSHTVFLFSTPPSVHSSPQKHLLAFEKVFLTGQAESLVKFKVDACKDLSVVDELGNRKLALGDHVLHVGNLKHSLTVRI</sequence>
<reference evidence="1 2" key="1">
    <citation type="journal article" date="2023" name="Science">
        <title>Complex scaffold remodeling in plant triterpene biosynthesis.</title>
        <authorList>
            <person name="De La Pena R."/>
            <person name="Hodgson H."/>
            <person name="Liu J.C."/>
            <person name="Stephenson M.J."/>
            <person name="Martin A.C."/>
            <person name="Owen C."/>
            <person name="Harkess A."/>
            <person name="Leebens-Mack J."/>
            <person name="Jimenez L.E."/>
            <person name="Osbourn A."/>
            <person name="Sattely E.S."/>
        </authorList>
    </citation>
    <scope>NUCLEOTIDE SEQUENCE [LARGE SCALE GENOMIC DNA]</scope>
    <source>
        <strain evidence="2">cv. JPN11</strain>
        <tissue evidence="1">Leaf</tissue>
    </source>
</reference>
<proteinExistence type="predicted"/>
<gene>
    <name evidence="1" type="ORF">OWV82_011874</name>
</gene>
<dbReference type="EMBL" id="CM051399">
    <property type="protein sequence ID" value="KAJ4716926.1"/>
    <property type="molecule type" value="Genomic_DNA"/>
</dbReference>
<keyword evidence="2" id="KW-1185">Reference proteome</keyword>
<accession>A0ACC1Y0L1</accession>
<organism evidence="1 2">
    <name type="scientific">Melia azedarach</name>
    <name type="common">Chinaberry tree</name>
    <dbReference type="NCBI Taxonomy" id="155640"/>
    <lineage>
        <taxon>Eukaryota</taxon>
        <taxon>Viridiplantae</taxon>
        <taxon>Streptophyta</taxon>
        <taxon>Embryophyta</taxon>
        <taxon>Tracheophyta</taxon>
        <taxon>Spermatophyta</taxon>
        <taxon>Magnoliopsida</taxon>
        <taxon>eudicotyledons</taxon>
        <taxon>Gunneridae</taxon>
        <taxon>Pentapetalae</taxon>
        <taxon>rosids</taxon>
        <taxon>malvids</taxon>
        <taxon>Sapindales</taxon>
        <taxon>Meliaceae</taxon>
        <taxon>Melia</taxon>
    </lineage>
</organism>